<evidence type="ECO:0000313" key="2">
    <source>
        <dbReference type="Proteomes" id="UP000000591"/>
    </source>
</evidence>
<proteinExistence type="predicted"/>
<evidence type="ECO:0000313" key="1">
    <source>
        <dbReference type="EMBL" id="AAS51353.1"/>
    </source>
</evidence>
<sequence>MVDLRPKQLIVVPCHSIWRQSSDTAEENLGQKRSHWHLAEFQHEGNDHLAFIKHALIAIETLIASLDVSIVIFSGGKTKAVAGEVSEASSYFYLTKKLLQRVQCGKSIRWAFPDAAEIPELCQKIIGRLHEKAGLSVDALFAEYVHLEEFALDSFDNLLYSIGRFKEITSVYPSNITIIGFGFKKRRFIEYHARAIDFPTGQINYIEVEPTPSYDDPVWLKNYFETLRTLEHRNALALFQKDWYATREPLASKKSARNPFNESHQYPLPLPHLESPDFQIENDATYYNASIKSKMPWSQ</sequence>
<reference evidence="1 2" key="1">
    <citation type="journal article" date="2004" name="Science">
        <title>The Ashbya gossypii genome as a tool for mapping the ancient Saccharomyces cerevisiae genome.</title>
        <authorList>
            <person name="Dietrich F.S."/>
            <person name="Voegeli S."/>
            <person name="Brachat S."/>
            <person name="Lerch A."/>
            <person name="Gates K."/>
            <person name="Steiner S."/>
            <person name="Mohr C."/>
            <person name="Pohlmann R."/>
            <person name="Luedi P."/>
            <person name="Choi S."/>
            <person name="Wing R.A."/>
            <person name="Flavier A."/>
            <person name="Gaffney T.D."/>
            <person name="Philippsen P."/>
        </authorList>
    </citation>
    <scope>NUCLEOTIDE SEQUENCE [LARGE SCALE GENOMIC DNA]</scope>
    <source>
        <strain evidence="2">ATCC 10895 / CBS 109.51 / FGSC 9923 / NRRL Y-1056</strain>
    </source>
</reference>
<gene>
    <name evidence="1" type="ORF">AGOS_ACR127W</name>
</gene>
<keyword evidence="2" id="KW-1185">Reference proteome</keyword>
<dbReference type="eggNOG" id="KOG4533">
    <property type="taxonomic scope" value="Eukaryota"/>
</dbReference>
<dbReference type="FunCoup" id="Q75BZ2">
    <property type="interactions" value="58"/>
</dbReference>
<reference evidence="2" key="2">
    <citation type="journal article" date="2013" name="G3 (Bethesda)">
        <title>Genomes of Ashbya fungi isolated from insects reveal four mating-type loci, numerous translocations, lack of transposons, and distinct gene duplications.</title>
        <authorList>
            <person name="Dietrich F.S."/>
            <person name="Voegeli S."/>
            <person name="Kuo S."/>
            <person name="Philippsen P."/>
        </authorList>
    </citation>
    <scope>GENOME REANNOTATION</scope>
    <source>
        <strain evidence="2">ATCC 10895 / CBS 109.51 / FGSC 9923 / NRRL Y-1056</strain>
    </source>
</reference>
<dbReference type="EMBL" id="AE016816">
    <property type="protein sequence ID" value="AAS51353.1"/>
    <property type="molecule type" value="Genomic_DNA"/>
</dbReference>
<dbReference type="AlphaFoldDB" id="Q75BZ2"/>
<dbReference type="InterPro" id="IPR055323">
    <property type="entry name" value="C57A10.07/YOR238W"/>
</dbReference>
<organism evidence="1 2">
    <name type="scientific">Eremothecium gossypii (strain ATCC 10895 / CBS 109.51 / FGSC 9923 / NRRL Y-1056)</name>
    <name type="common">Yeast</name>
    <name type="synonym">Ashbya gossypii</name>
    <dbReference type="NCBI Taxonomy" id="284811"/>
    <lineage>
        <taxon>Eukaryota</taxon>
        <taxon>Fungi</taxon>
        <taxon>Dikarya</taxon>
        <taxon>Ascomycota</taxon>
        <taxon>Saccharomycotina</taxon>
        <taxon>Saccharomycetes</taxon>
        <taxon>Saccharomycetales</taxon>
        <taxon>Saccharomycetaceae</taxon>
        <taxon>Eremothecium</taxon>
    </lineage>
</organism>
<dbReference type="RefSeq" id="NP_983529.1">
    <property type="nucleotide sequence ID" value="NM_208882.1"/>
</dbReference>
<dbReference type="Proteomes" id="UP000000591">
    <property type="component" value="Chromosome III"/>
</dbReference>
<name>Q75BZ2_EREGS</name>
<dbReference type="HOGENOM" id="CLU_048479_1_1_1"/>
<dbReference type="OrthoDB" id="4347at2759"/>
<dbReference type="PANTHER" id="PTHR28110:SF1">
    <property type="entry name" value="TRANSMEMBRANE PROTEIN"/>
    <property type="match status" value="1"/>
</dbReference>
<dbReference type="KEGG" id="ago:AGOS_ACR127W"/>
<accession>Q75BZ2</accession>
<dbReference type="PANTHER" id="PTHR28110">
    <property type="entry name" value="TRANSMEMBRANE PROTEIN"/>
    <property type="match status" value="1"/>
</dbReference>
<dbReference type="OMA" id="DLYGCHG"/>
<dbReference type="GeneID" id="4619661"/>
<protein>
    <submittedName>
        <fullName evidence="1">ACR127Wp</fullName>
    </submittedName>
</protein>
<dbReference type="InParanoid" id="Q75BZ2"/>